<accession>A0A1B2M3Z4</accession>
<dbReference type="OrthoDB" id="501284at2"/>
<dbReference type="InterPro" id="IPR015378">
    <property type="entry name" value="Transposase-like_Mu_C"/>
</dbReference>
<organism evidence="3 4">
    <name type="scientific">Acinetobacter larvae</name>
    <dbReference type="NCBI Taxonomy" id="1789224"/>
    <lineage>
        <taxon>Bacteria</taxon>
        <taxon>Pseudomonadati</taxon>
        <taxon>Pseudomonadota</taxon>
        <taxon>Gammaproteobacteria</taxon>
        <taxon>Moraxellales</taxon>
        <taxon>Moraxellaceae</taxon>
        <taxon>Acinetobacter</taxon>
    </lineage>
</organism>
<gene>
    <name evidence="3" type="ORF">BFG52_16350</name>
</gene>
<reference evidence="3 4" key="1">
    <citation type="submission" date="2016-08" db="EMBL/GenBank/DDBJ databases">
        <authorList>
            <person name="Seilhamer J.J."/>
        </authorList>
    </citation>
    <scope>NUCLEOTIDE SEQUENCE [LARGE SCALE GENOMIC DNA]</scope>
    <source>
        <strain evidence="3 4">BRTC-1</strain>
    </source>
</reference>
<dbReference type="Gene3D" id="3.30.420.10">
    <property type="entry name" value="Ribonuclease H-like superfamily/Ribonuclease H"/>
    <property type="match status" value="1"/>
</dbReference>
<dbReference type="KEGG" id="ala:BFG52_16350"/>
<dbReference type="Proteomes" id="UP000093391">
    <property type="component" value="Chromosome"/>
</dbReference>
<evidence type="ECO:0000256" key="1">
    <source>
        <dbReference type="SAM" id="MobiDB-lite"/>
    </source>
</evidence>
<feature type="compositionally biased region" description="Polar residues" evidence="1">
    <location>
        <begin position="620"/>
        <end position="632"/>
    </location>
</feature>
<feature type="region of interest" description="Disordered" evidence="1">
    <location>
        <begin position="620"/>
        <end position="651"/>
    </location>
</feature>
<feature type="compositionally biased region" description="Basic and acidic residues" evidence="1">
    <location>
        <begin position="633"/>
        <end position="651"/>
    </location>
</feature>
<dbReference type="InterPro" id="IPR001584">
    <property type="entry name" value="Integrase_cat-core"/>
</dbReference>
<proteinExistence type="predicted"/>
<evidence type="ECO:0000313" key="3">
    <source>
        <dbReference type="EMBL" id="AOA59763.1"/>
    </source>
</evidence>
<dbReference type="GO" id="GO:0015074">
    <property type="term" value="P:DNA integration"/>
    <property type="evidence" value="ECO:0007669"/>
    <property type="project" value="InterPro"/>
</dbReference>
<dbReference type="Pfam" id="PF09299">
    <property type="entry name" value="Mu-transpos_C"/>
    <property type="match status" value="1"/>
</dbReference>
<dbReference type="InterPro" id="IPR036397">
    <property type="entry name" value="RNaseH_sf"/>
</dbReference>
<evidence type="ECO:0000259" key="2">
    <source>
        <dbReference type="PROSITE" id="PS50994"/>
    </source>
</evidence>
<dbReference type="InterPro" id="IPR012337">
    <property type="entry name" value="RNaseH-like_sf"/>
</dbReference>
<feature type="region of interest" description="Disordered" evidence="1">
    <location>
        <begin position="672"/>
        <end position="694"/>
    </location>
</feature>
<dbReference type="EMBL" id="CP016895">
    <property type="protein sequence ID" value="AOA59763.1"/>
    <property type="molecule type" value="Genomic_DNA"/>
</dbReference>
<keyword evidence="4" id="KW-1185">Reference proteome</keyword>
<protein>
    <submittedName>
        <fullName evidence="3">Transposase</fullName>
    </submittedName>
</protein>
<dbReference type="GO" id="GO:0003676">
    <property type="term" value="F:nucleic acid binding"/>
    <property type="evidence" value="ECO:0007669"/>
    <property type="project" value="InterPro"/>
</dbReference>
<dbReference type="RefSeq" id="WP_067558806.1">
    <property type="nucleotide sequence ID" value="NZ_CP016895.1"/>
</dbReference>
<name>A0A1B2M3Z4_9GAMM</name>
<dbReference type="PROSITE" id="PS50994">
    <property type="entry name" value="INTEGRASE"/>
    <property type="match status" value="1"/>
</dbReference>
<feature type="domain" description="Integrase catalytic" evidence="2">
    <location>
        <begin position="260"/>
        <end position="471"/>
    </location>
</feature>
<dbReference type="AlphaFoldDB" id="A0A1B2M3Z4"/>
<dbReference type="SUPFAM" id="SSF53098">
    <property type="entry name" value="Ribonuclease H-like"/>
    <property type="match status" value="1"/>
</dbReference>
<dbReference type="STRING" id="1789224.BFG52_16350"/>
<sequence>MLRINDVYQYQDLSIRILKILSEHIVWIDINDVKALPEIISKTELFHAIESFEVFRIEDPFQDVAFIQPEKDSTSQRKRDENYNLIKNIVDHEQFYIPSARSSLINEIINSKKSTKQTIYRLLRQYWQRGQTPNALIPNYQNSGAKGSKKVASQKLGRKRLYKEGTGAIITHEIERLFHLTISKYLLSNKKHTLKYAHREFQKLYRTLHPDTPENEYPTLRQFQYFYHREYNQVTRLQKRSNDIEYSKDLRQLHSTVNTQVLGPGSRYEIDATIADIYLVSNLDRSRIIGRPTIYFVIDVFSRMVTGLYIGLENASYKTSIQALYCAFTDKVALCKKYGIDITYENWPCIGLPDAILADRAELFGHQIENLEKSFSIRLENAPPYRGDLKPIVESRFKLIQAEFKPFAKGVVQDVITKKRGGKDYRLDATLNLDEFTKIILLSVLKYNQFHQINNYDRDIDLPHDLPAVPMALWNWGIQHRTGKLRSASDKAVYVALLPREKATLSNRGLKIFGVTYTCPELYEKGWLHRQNTINRPKFLYAAYDPSNADKIYVFYEQSSLKYWEATISDYSREFKGYSFWEVWQINSVQKKTIEKQNIKNNLAQSELEQKIMDIIQQASSETPLSTQSQKSRISEIRSNRTHEKELERSKLKGTTSIVNDTATTVMKPKITQDAQSNVIPMPKRKKSSDELDEDLKLRFPLYHDLLSEDDEP</sequence>
<evidence type="ECO:0000313" key="4">
    <source>
        <dbReference type="Proteomes" id="UP000093391"/>
    </source>
</evidence>